<dbReference type="Proteomes" id="UP000019376">
    <property type="component" value="Unassembled WGS sequence"/>
</dbReference>
<dbReference type="eggNOG" id="ENOG502RYQA">
    <property type="taxonomic scope" value="Eukaryota"/>
</dbReference>
<keyword evidence="2" id="KW-1133">Transmembrane helix</keyword>
<evidence type="ECO:0000256" key="1">
    <source>
        <dbReference type="SAM" id="MobiDB-lite"/>
    </source>
</evidence>
<keyword evidence="3" id="KW-0328">Glycosyltransferase</keyword>
<dbReference type="Pfam" id="PF11735">
    <property type="entry name" value="CAP59_mtransfer"/>
    <property type="match status" value="1"/>
</dbReference>
<dbReference type="GO" id="GO:0016757">
    <property type="term" value="F:glycosyltransferase activity"/>
    <property type="evidence" value="ECO:0007669"/>
    <property type="project" value="UniProtKB-KW"/>
</dbReference>
<sequence>MSARLLHPDEYELASRSSADTDGTFNLDDDDFESQTPATSRLRYRRKPWLTRLFSPSGYRQLKSHARPIFLRSARSSCVPRFCARRRCCGLHIVLGVVLGLVAFASIFFPSYTHPPGHYATLRQSALDGNIAGRGNPLNQKVFIAASLYDRGGDLARGQWGTQLLQLIDLLGPKNVFVSIYENDSGKEGGAALRELEQQIPCAKSIVFEEHLDLKTIPSIILPGGETRTPRIEYLAELRNRALKPINDHPETRYDKLLYLNDIFYDPIDALQLLFSTNLNEAGESQYRAACAVDFDNPFKFYDTYATRDLEGYSMGLPFFPWFSSAGDAASRSDVLHGKDAVRVRSCWGGMVAFDAKYFQDPLPGGTTPARFRSTSELFWEGSECCLIHADLKDPQAGLDGVTATGIYMNPYIRVAYDQRTLSWLWITRRWERLYSLIHNIGNHLVGLPWYNPRRAEVTGARVEETVWVPDGNHDGGGSFQTIARTAGNDGYCGHRSQQVIVENRKPGQKGFENVPVPS</sequence>
<evidence type="ECO:0000313" key="4">
    <source>
        <dbReference type="Proteomes" id="UP000019376"/>
    </source>
</evidence>
<keyword evidence="2" id="KW-0472">Membrane</keyword>
<dbReference type="STRING" id="933388.S7ZL91"/>
<organism evidence="3 4">
    <name type="scientific">Penicillium oxalicum (strain 114-2 / CGMCC 5302)</name>
    <name type="common">Penicillium decumbens</name>
    <dbReference type="NCBI Taxonomy" id="933388"/>
    <lineage>
        <taxon>Eukaryota</taxon>
        <taxon>Fungi</taxon>
        <taxon>Dikarya</taxon>
        <taxon>Ascomycota</taxon>
        <taxon>Pezizomycotina</taxon>
        <taxon>Eurotiomycetes</taxon>
        <taxon>Eurotiomycetidae</taxon>
        <taxon>Eurotiales</taxon>
        <taxon>Aspergillaceae</taxon>
        <taxon>Penicillium</taxon>
    </lineage>
</organism>
<gene>
    <name evidence="3" type="ORF">PDE_04400</name>
</gene>
<protein>
    <submittedName>
        <fullName evidence="3">Putative GDP-Man: alpha-1,3-mannosyltransferase</fullName>
    </submittedName>
</protein>
<dbReference type="AlphaFoldDB" id="S7ZL91"/>
<accession>S7ZL91</accession>
<dbReference type="OrthoDB" id="262547at2759"/>
<dbReference type="HOGENOM" id="CLU_022271_0_0_1"/>
<feature type="transmembrane region" description="Helical" evidence="2">
    <location>
        <begin position="89"/>
        <end position="109"/>
    </location>
</feature>
<dbReference type="PhylomeDB" id="S7ZL91"/>
<dbReference type="InterPro" id="IPR021047">
    <property type="entry name" value="Mannosyltransferase_CMT1"/>
</dbReference>
<keyword evidence="3" id="KW-0808">Transferase</keyword>
<dbReference type="PANTHER" id="PTHR34144:SF8">
    <property type="entry name" value="GLYCOSYLTRANSFERASE FAMILY 69 PROTEIN"/>
    <property type="match status" value="1"/>
</dbReference>
<dbReference type="PANTHER" id="PTHR34144">
    <property type="entry name" value="CHROMOSOME 8, WHOLE GENOME SHOTGUN SEQUENCE"/>
    <property type="match status" value="1"/>
</dbReference>
<proteinExistence type="predicted"/>
<keyword evidence="2" id="KW-0812">Transmembrane</keyword>
<evidence type="ECO:0000256" key="2">
    <source>
        <dbReference type="SAM" id="Phobius"/>
    </source>
</evidence>
<keyword evidence="4" id="KW-1185">Reference proteome</keyword>
<reference evidence="3 4" key="1">
    <citation type="journal article" date="2013" name="PLoS ONE">
        <title>Genomic and secretomic analyses reveal unique features of the lignocellulolytic enzyme system of Penicillium decumbens.</title>
        <authorList>
            <person name="Liu G."/>
            <person name="Zhang L."/>
            <person name="Wei X."/>
            <person name="Zou G."/>
            <person name="Qin Y."/>
            <person name="Ma L."/>
            <person name="Li J."/>
            <person name="Zheng H."/>
            <person name="Wang S."/>
            <person name="Wang C."/>
            <person name="Xun L."/>
            <person name="Zhao G.-P."/>
            <person name="Zhou Z."/>
            <person name="Qu Y."/>
        </authorList>
    </citation>
    <scope>NUCLEOTIDE SEQUENCE [LARGE SCALE GENOMIC DNA]</scope>
    <source>
        <strain evidence="4">114-2 / CGMCC 5302</strain>
    </source>
</reference>
<name>S7ZL91_PENO1</name>
<evidence type="ECO:0000313" key="3">
    <source>
        <dbReference type="EMBL" id="EPS29451.1"/>
    </source>
</evidence>
<dbReference type="EMBL" id="KB644411">
    <property type="protein sequence ID" value="EPS29451.1"/>
    <property type="molecule type" value="Genomic_DNA"/>
</dbReference>
<feature type="region of interest" description="Disordered" evidence="1">
    <location>
        <begin position="13"/>
        <end position="38"/>
    </location>
</feature>